<proteinExistence type="predicted"/>
<dbReference type="EMBL" id="LAZR01025028">
    <property type="protein sequence ID" value="KKL73221.1"/>
    <property type="molecule type" value="Genomic_DNA"/>
</dbReference>
<reference evidence="1" key="1">
    <citation type="journal article" date="2015" name="Nature">
        <title>Complex archaea that bridge the gap between prokaryotes and eukaryotes.</title>
        <authorList>
            <person name="Spang A."/>
            <person name="Saw J.H."/>
            <person name="Jorgensen S.L."/>
            <person name="Zaremba-Niedzwiedzka K."/>
            <person name="Martijn J."/>
            <person name="Lind A.E."/>
            <person name="van Eijk R."/>
            <person name="Schleper C."/>
            <person name="Guy L."/>
            <person name="Ettema T.J."/>
        </authorList>
    </citation>
    <scope>NUCLEOTIDE SEQUENCE</scope>
</reference>
<gene>
    <name evidence="1" type="ORF">LCGC14_2077060</name>
</gene>
<protein>
    <submittedName>
        <fullName evidence="1">Uncharacterized protein</fullName>
    </submittedName>
</protein>
<comment type="caution">
    <text evidence="1">The sequence shown here is derived from an EMBL/GenBank/DDBJ whole genome shotgun (WGS) entry which is preliminary data.</text>
</comment>
<organism evidence="1">
    <name type="scientific">marine sediment metagenome</name>
    <dbReference type="NCBI Taxonomy" id="412755"/>
    <lineage>
        <taxon>unclassified sequences</taxon>
        <taxon>metagenomes</taxon>
        <taxon>ecological metagenomes</taxon>
    </lineage>
</organism>
<evidence type="ECO:0000313" key="1">
    <source>
        <dbReference type="EMBL" id="KKL73221.1"/>
    </source>
</evidence>
<dbReference type="AlphaFoldDB" id="A0A0F9F422"/>
<name>A0A0F9F422_9ZZZZ</name>
<accession>A0A0F9F422</accession>
<sequence length="56" mass="6750">MKYTYLVFEENEYNEWICVFDSTNKDEAYELAQSICEDREVEIRVMKATSDKIFNP</sequence>